<evidence type="ECO:0000259" key="14">
    <source>
        <dbReference type="PROSITE" id="PS50071"/>
    </source>
</evidence>
<evidence type="ECO:0000256" key="3">
    <source>
        <dbReference type="ARBA" id="ARBA00022448"/>
    </source>
</evidence>
<evidence type="ECO:0000256" key="6">
    <source>
        <dbReference type="ARBA" id="ARBA00022946"/>
    </source>
</evidence>
<keyword evidence="7" id="KW-0804">Transcription</keyword>
<evidence type="ECO:0000259" key="15">
    <source>
        <dbReference type="PROSITE" id="PS50827"/>
    </source>
</evidence>
<evidence type="ECO:0000256" key="10">
    <source>
        <dbReference type="RuleBase" id="RU000682"/>
    </source>
</evidence>
<dbReference type="InterPro" id="IPR037185">
    <property type="entry name" value="EmrE-like"/>
</dbReference>
<dbReference type="InterPro" id="IPR028942">
    <property type="entry name" value="WHIM1_dom"/>
</dbReference>
<evidence type="ECO:0000313" key="17">
    <source>
        <dbReference type="EMBL" id="KAB2601259.1"/>
    </source>
</evidence>
<dbReference type="InterPro" id="IPR028941">
    <property type="entry name" value="WHIM2_dom"/>
</dbReference>
<evidence type="ECO:0000256" key="12">
    <source>
        <dbReference type="SAM" id="MobiDB-lite"/>
    </source>
</evidence>
<keyword evidence="13" id="KW-1133">Transmembrane helix</keyword>
<gene>
    <name evidence="17" type="ORF">D8674_002264</name>
</gene>
<dbReference type="InterPro" id="IPR004696">
    <property type="entry name" value="Tpt_PEP_transl"/>
</dbReference>
<dbReference type="PROSITE" id="PS50827">
    <property type="entry name" value="DDT"/>
    <property type="match status" value="1"/>
</dbReference>
<proteinExistence type="predicted"/>
<dbReference type="SMART" id="SM00389">
    <property type="entry name" value="HOX"/>
    <property type="match status" value="1"/>
</dbReference>
<keyword evidence="11" id="KW-0175">Coiled coil</keyword>
<dbReference type="Pfam" id="PF15613">
    <property type="entry name" value="WSD"/>
    <property type="match status" value="1"/>
</dbReference>
<evidence type="ECO:0000256" key="1">
    <source>
        <dbReference type="ARBA" id="ARBA00004123"/>
    </source>
</evidence>
<evidence type="ECO:0000256" key="5">
    <source>
        <dbReference type="ARBA" id="ARBA00022640"/>
    </source>
</evidence>
<keyword evidence="13" id="KW-0472">Membrane</keyword>
<accession>A0A5N5FDT2</accession>
<reference evidence="18" key="2">
    <citation type="submission" date="2019-10" db="EMBL/GenBank/DDBJ databases">
        <title>A de novo genome assembly of a pear dwarfing rootstock.</title>
        <authorList>
            <person name="Wang F."/>
            <person name="Wang J."/>
            <person name="Li S."/>
            <person name="Zhang Y."/>
            <person name="Fang M."/>
            <person name="Ma L."/>
            <person name="Zhao Y."/>
            <person name="Jiang S."/>
        </authorList>
    </citation>
    <scope>NUCLEOTIDE SEQUENCE [LARGE SCALE GENOMIC DNA]</scope>
</reference>
<dbReference type="Pfam" id="PF05066">
    <property type="entry name" value="HARE-HTH"/>
    <property type="match status" value="1"/>
</dbReference>
<dbReference type="OrthoDB" id="6159439at2759"/>
<feature type="region of interest" description="Disordered" evidence="12">
    <location>
        <begin position="1979"/>
        <end position="2138"/>
    </location>
</feature>
<dbReference type="GO" id="GO:0015120">
    <property type="term" value="F:phosphoglycerate transmembrane transporter activity"/>
    <property type="evidence" value="ECO:0007669"/>
    <property type="project" value="UniProtKB-ARBA"/>
</dbReference>
<keyword evidence="4" id="KW-0150">Chloroplast</keyword>
<dbReference type="InterPro" id="IPR009057">
    <property type="entry name" value="Homeodomain-like_sf"/>
</dbReference>
<evidence type="ECO:0000259" key="16">
    <source>
        <dbReference type="PROSITE" id="PS51913"/>
    </source>
</evidence>
<evidence type="ECO:0000256" key="2">
    <source>
        <dbReference type="ARBA" id="ARBA00004508"/>
    </source>
</evidence>
<evidence type="ECO:0000256" key="8">
    <source>
        <dbReference type="ARBA" id="ARBA00023242"/>
    </source>
</evidence>
<keyword evidence="9 10" id="KW-0238">DNA-binding</keyword>
<feature type="transmembrane region" description="Helical" evidence="13">
    <location>
        <begin position="211"/>
        <end position="232"/>
    </location>
</feature>
<keyword evidence="9 10" id="KW-0371">Homeobox</keyword>
<dbReference type="SUPFAM" id="SSF103481">
    <property type="entry name" value="Multidrug resistance efflux transporter EmrE"/>
    <property type="match status" value="1"/>
</dbReference>
<keyword evidence="3" id="KW-0813">Transport</keyword>
<dbReference type="Gene3D" id="1.10.10.60">
    <property type="entry name" value="Homeodomain-like"/>
    <property type="match status" value="1"/>
</dbReference>
<dbReference type="Pfam" id="PF15612">
    <property type="entry name" value="WHIM1"/>
    <property type="match status" value="1"/>
</dbReference>
<feature type="transmembrane region" description="Helical" evidence="13">
    <location>
        <begin position="132"/>
        <end position="155"/>
    </location>
</feature>
<name>A0A5N5FDT2_9ROSA</name>
<protein>
    <submittedName>
        <fullName evidence="17">Uncharacterized protein</fullName>
    </submittedName>
</protein>
<feature type="domain" description="DDT" evidence="15">
    <location>
        <begin position="978"/>
        <end position="1037"/>
    </location>
</feature>
<dbReference type="InterPro" id="IPR001356">
    <property type="entry name" value="HD"/>
</dbReference>
<feature type="domain" description="Homeobox" evidence="14">
    <location>
        <begin position="432"/>
        <end position="492"/>
    </location>
</feature>
<feature type="compositionally biased region" description="Basic residues" evidence="12">
    <location>
        <begin position="2047"/>
        <end position="2059"/>
    </location>
</feature>
<evidence type="ECO:0000256" key="13">
    <source>
        <dbReference type="SAM" id="Phobius"/>
    </source>
</evidence>
<dbReference type="PROSITE" id="PS50071">
    <property type="entry name" value="HOMEOBOX_2"/>
    <property type="match status" value="1"/>
</dbReference>
<dbReference type="InterPro" id="IPR007759">
    <property type="entry name" value="Asxl_HARE-HTH"/>
</dbReference>
<dbReference type="Pfam" id="PF02791">
    <property type="entry name" value="DDT"/>
    <property type="match status" value="1"/>
</dbReference>
<dbReference type="Pfam" id="PF03151">
    <property type="entry name" value="TPT"/>
    <property type="match status" value="1"/>
</dbReference>
<keyword evidence="18" id="KW-1185">Reference proteome</keyword>
<dbReference type="PANTHER" id="PTHR36968:SF13">
    <property type="entry name" value="HOMEOBOX-DDT DOMAIN PROTEIN RLT1"/>
    <property type="match status" value="1"/>
</dbReference>
<sequence length="2223" mass="248617">MESRVLSRATAFAPLPYQRKPSHRENGAVSFVSARPIGAVSEGGNLIWGRQLRPALLLEASPIKREILKPCLAAASSPAQGDSAGDAKVAPIGFFDKYPFILTGFFFFMWYFLNVIFNIMNKKIYNYFPYPYFVSVVHLAVGVVYCLISWAVGLPKRAPIDANLLKLLIPVAVCHALGHVTSNVSFAAVAVSFTHTIKALEPFFNASASQFVLGQSIPLSLWLSLAPVVIGVSMASLTELSFNWLGFISAMISNISFTYRSIYSKKAMTDMDSTNLYAYISIIALFVCIPPALILEGPQLIKYGFNDAIAKVGLVKFVTDLFWVGLFYHLYNQLATNTLERVAPLTHAVGNVLKRVFVIGFSIVVFGNKISTQTGIGTAIAIAGVAIYSYLKAKIEEEKRISVSISMEAASEGENQNKNHESNSKFNNSSEGQSKPKRQMKTPFQLETLEKAYALDTYPSEAVRAELSERLGLSDRQLQMWFCHRRLKDKKEGGPPKKQRKLAPALPEPPMDDLAHGSEPGSDYGSGSGSGSSPFGHAQLRNVVARGVADDIPMRGRRYYESPQSKLELRAIACVEAQLGEPLRENGPLLGIEFDPLPPDAFGAPIVAEQLKRSAHALEGKYERHDAKPNKVAPRTLHEYPFPQDHSSIRSDAYGQVSQSHFHDSAIDGPSARTSSFAVGNEPLSRVHVVHGHASRVRLLSQQERQAVPYSSPVDDGSLPQRDSFTNVRVNTQFSDPPVVAPENSNVLSEDQINDSILRMERKRKSEEARIAKEVEAHELRTRKELEKQDILRRKNEERMRKEMERQDRERRKEEERLMRERQREEERLKREQKREIERREKFLQKEYIRAEKRRQKEELRKEREVVRRKAALEKATARRLAKESMELIEDEQLELMELAAASKGLSSIISIDLDTLQNLDAFRDSLVAFPPTSVQLKRPFAIQPWINSEANIGNLLMGIVSNIYGPASGYCDSFTVLVFLPGLACVWRFLITFADVLELWPFTLDEFIQAFHDYDSRLFGEIHVALLRLIIKDIEDVARTPTGLGINQNGAANPGGGHPQIVEGAYAWGFDIRNWQQHLNLLTWPEIFRQLALSAGFGPQLKKRSIAWSYTPDKDEVPFSILYKLSPVSGKVCQDAISNLRNGSAAVNAFAVMQEKGLLAPRRSRHRLTPGTVKFAAFHVLSLEGNKGLTVLDLAEKIQKSGLRDLTTSKTPEASISVALTRDTKLFERIAPSTYRVRAAYRKDPIDAEAVLSAARKKIQIFENGILAAEDVDDVERDDVENDEVERDEDFECEVDEDHDVDDLATPSVAKKSPDDYSEVISFSENGKDSLCGDVGLAVKNEFDKDVSCSPVTGSKDAFCPSASSKQCVSGVDISNSNLDQENMEIDESKSGESWVQGLTEGEYSDLSVEERLRGLVALIGVANEGNTIRVVLEDRLEAANALKKQMLAEAQLDKSRLKEENVGRLDFQSFMGGKADVQATGVEDGQSPLRDVDNRNIEASPVTAENQKSIHGSQGVQNQLNGVPVERTSAAQDFSMGSDNFLSQQLAYASKRSRSQLKSYIAHRAEEMYAYRSLPLGQDRRHNRYWQFVASASRNDPGSGRIFIELNNGSWRLIDTEGAFDALVTALDTRGIRESHLRLMLQKIEASFKENGRKNAHCPNNAGPSKNHVKNEAGEMDSSPDFPSRFDSPESTVCALNSDTTQSSSSFRIELDRSETEKRAALRRYQDFQKWMWKECFNSSTLGATKYGKERCRPLFDVCDVCLSCYYFEDSHCDTCHQTFDAFNRNFDFSEHVIQCKRKRTLEPWDFHVPCTSVPLARRLLKALIALVEVTTPPEALQSVWTEDRRKMWGEKLNASSSMEELLQTLTLFETAVKRDFLSSHFALTEELLGSCKQSGVVRDYLDSGSVPVLPWIPLTTAAVALRLHEIDSAITYVKQAKPEPTADKEMGEYLNQPMRLLTSRSETELTEAGLNEYTREDNSTHLKSGRNSFRRGRGGREQGRGKRWQKKVNNPKSVVSRRNIRGNENLSQGLRTVGKRTQGQGSGRGRRTVRKRRMKNRAVEETPLGRMSDIRSSPESGGESPRNLAEEWDDEKVDMKGDEQGEGYEQGELGEGYEQGELGEGYEQGGALESEDDEQAVGYEQGNWEIGFDGTTSGWNRGLVEASDNDLDTSEDDNNVMEEVRDEDSEGDVDVDMSDASDEMPNAMRNDDGTESETSDDYSE</sequence>
<dbReference type="GO" id="GO:0005634">
    <property type="term" value="C:nucleus"/>
    <property type="evidence" value="ECO:0007669"/>
    <property type="project" value="UniProtKB-SubCell"/>
</dbReference>
<feature type="compositionally biased region" description="Polar residues" evidence="12">
    <location>
        <begin position="424"/>
        <end position="433"/>
    </location>
</feature>
<evidence type="ECO:0000313" key="18">
    <source>
        <dbReference type="Proteomes" id="UP000327157"/>
    </source>
</evidence>
<feature type="transmembrane region" description="Helical" evidence="13">
    <location>
        <begin position="98"/>
        <end position="120"/>
    </location>
</feature>
<dbReference type="GO" id="GO:0015605">
    <property type="term" value="F:organophosphate ester transmembrane transporter activity"/>
    <property type="evidence" value="ECO:0007669"/>
    <property type="project" value="UniProtKB-ARBA"/>
</dbReference>
<feature type="coiled-coil region" evidence="11">
    <location>
        <begin position="1431"/>
        <end position="1462"/>
    </location>
</feature>
<feature type="region of interest" description="Disordered" evidence="12">
    <location>
        <begin position="1654"/>
        <end position="1684"/>
    </location>
</feature>
<comment type="subcellular location">
    <subcellularLocation>
        <location evidence="1 9 10">Nucleus</location>
    </subcellularLocation>
    <subcellularLocation>
        <location evidence="2">Plastid</location>
        <location evidence="2">Chloroplast membrane</location>
        <topology evidence="2">Multi-pass membrane protein</topology>
    </subcellularLocation>
</comment>
<organism evidence="17 18">
    <name type="scientific">Pyrus ussuriensis x Pyrus communis</name>
    <dbReference type="NCBI Taxonomy" id="2448454"/>
    <lineage>
        <taxon>Eukaryota</taxon>
        <taxon>Viridiplantae</taxon>
        <taxon>Streptophyta</taxon>
        <taxon>Embryophyta</taxon>
        <taxon>Tracheophyta</taxon>
        <taxon>Spermatophyta</taxon>
        <taxon>Magnoliopsida</taxon>
        <taxon>eudicotyledons</taxon>
        <taxon>Gunneridae</taxon>
        <taxon>Pentapetalae</taxon>
        <taxon>rosids</taxon>
        <taxon>fabids</taxon>
        <taxon>Rosales</taxon>
        <taxon>Rosaceae</taxon>
        <taxon>Amygdaloideae</taxon>
        <taxon>Maleae</taxon>
        <taxon>Pyrus</taxon>
    </lineage>
</organism>
<dbReference type="PROSITE" id="PS51913">
    <property type="entry name" value="HTH_HARE"/>
    <property type="match status" value="1"/>
</dbReference>
<dbReference type="SMART" id="SM00571">
    <property type="entry name" value="DDT"/>
    <property type="match status" value="1"/>
</dbReference>
<keyword evidence="6" id="KW-0809">Transit peptide</keyword>
<feature type="domain" description="HTH HARE-type" evidence="16">
    <location>
        <begin position="1172"/>
        <end position="1241"/>
    </location>
</feature>
<evidence type="ECO:0000256" key="7">
    <source>
        <dbReference type="ARBA" id="ARBA00023163"/>
    </source>
</evidence>
<feature type="compositionally biased region" description="Acidic residues" evidence="12">
    <location>
        <begin position="2166"/>
        <end position="2201"/>
    </location>
</feature>
<evidence type="ECO:0000256" key="9">
    <source>
        <dbReference type="PROSITE-ProRule" id="PRU00108"/>
    </source>
</evidence>
<dbReference type="GO" id="GO:0006357">
    <property type="term" value="P:regulation of transcription by RNA polymerase II"/>
    <property type="evidence" value="ECO:0007669"/>
    <property type="project" value="InterPro"/>
</dbReference>
<dbReference type="CDD" id="cd00086">
    <property type="entry name" value="homeodomain"/>
    <property type="match status" value="1"/>
</dbReference>
<feature type="region of interest" description="Disordered" evidence="12">
    <location>
        <begin position="701"/>
        <end position="723"/>
    </location>
</feature>
<dbReference type="GO" id="GO:0003677">
    <property type="term" value="F:DNA binding"/>
    <property type="evidence" value="ECO:0007669"/>
    <property type="project" value="UniProtKB-UniRule"/>
</dbReference>
<feature type="region of interest" description="Disordered" evidence="12">
    <location>
        <begin position="798"/>
        <end position="832"/>
    </location>
</feature>
<feature type="transmembrane region" description="Helical" evidence="13">
    <location>
        <begin position="244"/>
        <end position="264"/>
    </location>
</feature>
<reference evidence="17 18" key="1">
    <citation type="submission" date="2019-09" db="EMBL/GenBank/DDBJ databases">
        <authorList>
            <person name="Ou C."/>
        </authorList>
    </citation>
    <scope>NUCLEOTIDE SEQUENCE [LARGE SCALE GENOMIC DNA]</scope>
    <source>
        <strain evidence="17">S2</strain>
        <tissue evidence="17">Leaf</tissue>
    </source>
</reference>
<dbReference type="Proteomes" id="UP000327157">
    <property type="component" value="Chromosome 10"/>
</dbReference>
<evidence type="ECO:0000256" key="4">
    <source>
        <dbReference type="ARBA" id="ARBA00022528"/>
    </source>
</evidence>
<dbReference type="Pfam" id="PF00046">
    <property type="entry name" value="Homeodomain"/>
    <property type="match status" value="1"/>
</dbReference>
<feature type="region of interest" description="Disordered" evidence="12">
    <location>
        <begin position="410"/>
        <end position="439"/>
    </location>
</feature>
<feature type="region of interest" description="Disordered" evidence="12">
    <location>
        <begin position="2152"/>
        <end position="2223"/>
    </location>
</feature>
<dbReference type="PANTHER" id="PTHR36968">
    <property type="entry name" value="HOMEOBOX-DDT DOMAIN PROTEIN RLT2"/>
    <property type="match status" value="1"/>
</dbReference>
<feature type="transmembrane region" description="Helical" evidence="13">
    <location>
        <begin position="276"/>
        <end position="296"/>
    </location>
</feature>
<reference evidence="17 18" key="3">
    <citation type="submission" date="2019-11" db="EMBL/GenBank/DDBJ databases">
        <title>A de novo genome assembly of a pear dwarfing rootstock.</title>
        <authorList>
            <person name="Wang F."/>
            <person name="Wang J."/>
            <person name="Li S."/>
            <person name="Zhang Y."/>
            <person name="Fang M."/>
            <person name="Ma L."/>
            <person name="Zhao Y."/>
            <person name="Jiang S."/>
        </authorList>
    </citation>
    <scope>NUCLEOTIDE SEQUENCE [LARGE SCALE GENOMIC DNA]</scope>
    <source>
        <strain evidence="17">S2</strain>
        <tissue evidence="17">Leaf</tissue>
    </source>
</reference>
<dbReference type="InterPro" id="IPR004853">
    <property type="entry name" value="Sugar_P_trans_dom"/>
</dbReference>
<keyword evidence="8 9" id="KW-0539">Nucleus</keyword>
<feature type="transmembrane region" description="Helical" evidence="13">
    <location>
        <begin position="167"/>
        <end position="191"/>
    </location>
</feature>
<feature type="region of interest" description="Disordered" evidence="12">
    <location>
        <begin position="487"/>
        <end position="537"/>
    </location>
</feature>
<feature type="DNA-binding region" description="Homeobox" evidence="9">
    <location>
        <begin position="434"/>
        <end position="493"/>
    </location>
</feature>
<evidence type="ECO:0000256" key="11">
    <source>
        <dbReference type="SAM" id="Coils"/>
    </source>
</evidence>
<dbReference type="InterPro" id="IPR018501">
    <property type="entry name" value="DDT_dom"/>
</dbReference>
<dbReference type="EMBL" id="SMOL01000695">
    <property type="protein sequence ID" value="KAB2601259.1"/>
    <property type="molecule type" value="Genomic_DNA"/>
</dbReference>
<dbReference type="InterPro" id="IPR044977">
    <property type="entry name" value="RLT1-3"/>
</dbReference>
<keyword evidence="5" id="KW-0934">Plastid</keyword>
<dbReference type="GO" id="GO:0031969">
    <property type="term" value="C:chloroplast membrane"/>
    <property type="evidence" value="ECO:0007669"/>
    <property type="project" value="UniProtKB-SubCell"/>
</dbReference>
<feature type="compositionally biased region" description="Acidic residues" evidence="12">
    <location>
        <begin position="2212"/>
        <end position="2223"/>
    </location>
</feature>
<keyword evidence="13" id="KW-0812">Transmembrane</keyword>
<comment type="caution">
    <text evidence="17">The sequence shown here is derived from an EMBL/GenBank/DDBJ whole genome shotgun (WGS) entry which is preliminary data.</text>
</comment>
<dbReference type="SUPFAM" id="SSF46689">
    <property type="entry name" value="Homeodomain-like"/>
    <property type="match status" value="1"/>
</dbReference>
<dbReference type="NCBIfam" id="TIGR00817">
    <property type="entry name" value="tpt"/>
    <property type="match status" value="1"/>
</dbReference>